<dbReference type="Proteomes" id="UP000255082">
    <property type="component" value="Unassembled WGS sequence"/>
</dbReference>
<dbReference type="GO" id="GO:0005886">
    <property type="term" value="C:plasma membrane"/>
    <property type="evidence" value="ECO:0007669"/>
    <property type="project" value="UniProtKB-SubCell"/>
</dbReference>
<dbReference type="EMBL" id="UGRU01000001">
    <property type="protein sequence ID" value="SUA45276.1"/>
    <property type="molecule type" value="Genomic_DNA"/>
</dbReference>
<gene>
    <name evidence="9" type="ORF">NCTC13184_03799</name>
</gene>
<evidence type="ECO:0000256" key="3">
    <source>
        <dbReference type="ARBA" id="ARBA00022692"/>
    </source>
</evidence>
<proteinExistence type="predicted"/>
<dbReference type="InterPro" id="IPR000326">
    <property type="entry name" value="PAP2/HPO"/>
</dbReference>
<feature type="transmembrane region" description="Helical" evidence="7">
    <location>
        <begin position="129"/>
        <end position="148"/>
    </location>
</feature>
<reference evidence="9 10" key="1">
    <citation type="submission" date="2018-06" db="EMBL/GenBank/DDBJ databases">
        <authorList>
            <consortium name="Pathogen Informatics"/>
            <person name="Doyle S."/>
        </authorList>
    </citation>
    <scope>NUCLEOTIDE SEQUENCE [LARGE SCALE GENOMIC DNA]</scope>
    <source>
        <strain evidence="9 10">NCTC13184</strain>
    </source>
</reference>
<keyword evidence="3 7" id="KW-0812">Transmembrane</keyword>
<feature type="domain" description="Phosphatidic acid phosphatase type 2/haloperoxidase" evidence="8">
    <location>
        <begin position="58"/>
        <end position="169"/>
    </location>
</feature>
<dbReference type="Pfam" id="PF01569">
    <property type="entry name" value="PAP2"/>
    <property type="match status" value="1"/>
</dbReference>
<evidence type="ECO:0000259" key="8">
    <source>
        <dbReference type="SMART" id="SM00014"/>
    </source>
</evidence>
<dbReference type="SMART" id="SM00014">
    <property type="entry name" value="acidPPc"/>
    <property type="match status" value="1"/>
</dbReference>
<keyword evidence="6 7" id="KW-0472">Membrane</keyword>
<evidence type="ECO:0000256" key="6">
    <source>
        <dbReference type="ARBA" id="ARBA00023136"/>
    </source>
</evidence>
<keyword evidence="2" id="KW-1003">Cell membrane</keyword>
<keyword evidence="4" id="KW-0378">Hydrolase</keyword>
<evidence type="ECO:0000313" key="9">
    <source>
        <dbReference type="EMBL" id="SUA45276.1"/>
    </source>
</evidence>
<dbReference type="AlphaFoldDB" id="A0A378WVH9"/>
<dbReference type="Gene3D" id="1.20.144.10">
    <property type="entry name" value="Phosphatidic acid phosphatase type 2/haloperoxidase"/>
    <property type="match status" value="1"/>
</dbReference>
<dbReference type="OrthoDB" id="5289372at2"/>
<dbReference type="PANTHER" id="PTHR14969">
    <property type="entry name" value="SPHINGOSINE-1-PHOSPHATE PHOSPHOHYDROLASE"/>
    <property type="match status" value="1"/>
</dbReference>
<protein>
    <submittedName>
        <fullName evidence="9">PAP2 superfamily</fullName>
    </submittedName>
</protein>
<feature type="transmembrane region" description="Helical" evidence="7">
    <location>
        <begin position="59"/>
        <end position="76"/>
    </location>
</feature>
<accession>A0A378WVH9</accession>
<feature type="transmembrane region" description="Helical" evidence="7">
    <location>
        <begin position="32"/>
        <end position="52"/>
    </location>
</feature>
<evidence type="ECO:0000256" key="5">
    <source>
        <dbReference type="ARBA" id="ARBA00022989"/>
    </source>
</evidence>
<evidence type="ECO:0000313" key="10">
    <source>
        <dbReference type="Proteomes" id="UP000255082"/>
    </source>
</evidence>
<dbReference type="PANTHER" id="PTHR14969:SF62">
    <property type="entry name" value="DECAPRENYLPHOSPHORYL-5-PHOSPHORIBOSE PHOSPHATASE RV3807C-RELATED"/>
    <property type="match status" value="1"/>
</dbReference>
<dbReference type="InterPro" id="IPR036938">
    <property type="entry name" value="PAP2/HPO_sf"/>
</dbReference>
<evidence type="ECO:0000256" key="7">
    <source>
        <dbReference type="SAM" id="Phobius"/>
    </source>
</evidence>
<keyword evidence="5 7" id="KW-1133">Transmembrane helix</keyword>
<name>A0A378WVH9_9NOCA</name>
<sequence length="192" mass="20476">MCPVSVDLDILRLLADHRAPALTVVARWAMDIGTNGTAMAAVAGVGLAVVAAKRWWWQGIVIAVSVVSAQAVARALKQMIQRARPPEDLAVVQVGAFSMPSTVAAMTAAVVVAAYAVLPWPAEYRHRVVALLAVLLVVIGVAMIYLGAHWPTDVLAGWGVGFGVGAAVVGPTRVWRRWEIRRKVSGRAPYPR</sequence>
<dbReference type="GO" id="GO:0016787">
    <property type="term" value="F:hydrolase activity"/>
    <property type="evidence" value="ECO:0007669"/>
    <property type="project" value="UniProtKB-KW"/>
</dbReference>
<dbReference type="SUPFAM" id="SSF48317">
    <property type="entry name" value="Acid phosphatase/Vanadium-dependent haloperoxidase"/>
    <property type="match status" value="1"/>
</dbReference>
<feature type="transmembrane region" description="Helical" evidence="7">
    <location>
        <begin position="96"/>
        <end position="117"/>
    </location>
</feature>
<evidence type="ECO:0000256" key="4">
    <source>
        <dbReference type="ARBA" id="ARBA00022801"/>
    </source>
</evidence>
<evidence type="ECO:0000256" key="1">
    <source>
        <dbReference type="ARBA" id="ARBA00004651"/>
    </source>
</evidence>
<evidence type="ECO:0000256" key="2">
    <source>
        <dbReference type="ARBA" id="ARBA00022475"/>
    </source>
</evidence>
<feature type="transmembrane region" description="Helical" evidence="7">
    <location>
        <begin position="154"/>
        <end position="175"/>
    </location>
</feature>
<comment type="subcellular location">
    <subcellularLocation>
        <location evidence="1">Cell membrane</location>
        <topology evidence="1">Multi-pass membrane protein</topology>
    </subcellularLocation>
</comment>
<organism evidence="9 10">
    <name type="scientific">Nocardia africana</name>
    <dbReference type="NCBI Taxonomy" id="134964"/>
    <lineage>
        <taxon>Bacteria</taxon>
        <taxon>Bacillati</taxon>
        <taxon>Actinomycetota</taxon>
        <taxon>Actinomycetes</taxon>
        <taxon>Mycobacteriales</taxon>
        <taxon>Nocardiaceae</taxon>
        <taxon>Nocardia</taxon>
    </lineage>
</organism>